<protein>
    <submittedName>
        <fullName evidence="2">Uncharacterized protein</fullName>
    </submittedName>
</protein>
<comment type="caution">
    <text evidence="2">The sequence shown here is derived from an EMBL/GenBank/DDBJ whole genome shotgun (WGS) entry which is preliminary data.</text>
</comment>
<gene>
    <name evidence="2" type="ORF">C8N45_105140</name>
</gene>
<accession>A0A2T6KHD8</accession>
<keyword evidence="3" id="KW-1185">Reference proteome</keyword>
<evidence type="ECO:0000313" key="2">
    <source>
        <dbReference type="EMBL" id="PUB14917.1"/>
    </source>
</evidence>
<evidence type="ECO:0000313" key="3">
    <source>
        <dbReference type="Proteomes" id="UP000244523"/>
    </source>
</evidence>
<sequence>MKGFDGPAGKTGLGGATFDNRVTVTLASASGTLTEMALIAAGIRNSTNGWSTTANVGVGAVNEASHVIRDPKRKMPMATHDRATSARFWRR</sequence>
<organism evidence="2 3">
    <name type="scientific">Yoonia sediminilitoris</name>
    <dbReference type="NCBI Taxonomy" id="1286148"/>
    <lineage>
        <taxon>Bacteria</taxon>
        <taxon>Pseudomonadati</taxon>
        <taxon>Pseudomonadota</taxon>
        <taxon>Alphaproteobacteria</taxon>
        <taxon>Rhodobacterales</taxon>
        <taxon>Paracoccaceae</taxon>
        <taxon>Yoonia</taxon>
    </lineage>
</organism>
<name>A0A2T6KHD8_9RHOB</name>
<feature type="region of interest" description="Disordered" evidence="1">
    <location>
        <begin position="71"/>
        <end position="91"/>
    </location>
</feature>
<dbReference type="AlphaFoldDB" id="A0A2T6KHD8"/>
<dbReference type="EMBL" id="QBUD01000005">
    <property type="protein sequence ID" value="PUB14917.1"/>
    <property type="molecule type" value="Genomic_DNA"/>
</dbReference>
<reference evidence="2 3" key="1">
    <citation type="submission" date="2018-04" db="EMBL/GenBank/DDBJ databases">
        <title>Genomic Encyclopedia of Archaeal and Bacterial Type Strains, Phase II (KMG-II): from individual species to whole genera.</title>
        <authorList>
            <person name="Goeker M."/>
        </authorList>
    </citation>
    <scope>NUCLEOTIDE SEQUENCE [LARGE SCALE GENOMIC DNA]</scope>
    <source>
        <strain evidence="2 3">DSM 29955</strain>
    </source>
</reference>
<evidence type="ECO:0000256" key="1">
    <source>
        <dbReference type="SAM" id="MobiDB-lite"/>
    </source>
</evidence>
<dbReference type="Proteomes" id="UP000244523">
    <property type="component" value="Unassembled WGS sequence"/>
</dbReference>
<proteinExistence type="predicted"/>